<accession>A0A916UM14</accession>
<evidence type="ECO:0000256" key="4">
    <source>
        <dbReference type="ARBA" id="ARBA00023136"/>
    </source>
</evidence>
<keyword evidence="4 5" id="KW-0472">Membrane</keyword>
<evidence type="ECO:0000256" key="1">
    <source>
        <dbReference type="ARBA" id="ARBA00004127"/>
    </source>
</evidence>
<dbReference type="RefSeq" id="WP_188566391.1">
    <property type="nucleotide sequence ID" value="NZ_BMED01000002.1"/>
</dbReference>
<feature type="transmembrane region" description="Helical" evidence="5">
    <location>
        <begin position="171"/>
        <end position="196"/>
    </location>
</feature>
<feature type="transmembrane region" description="Helical" evidence="5">
    <location>
        <begin position="38"/>
        <end position="61"/>
    </location>
</feature>
<comment type="caution">
    <text evidence="6">The sequence shown here is derived from an EMBL/GenBank/DDBJ whole genome shotgun (WGS) entry which is preliminary data.</text>
</comment>
<dbReference type="NCBIfam" id="NF038065">
    <property type="entry name" value="Pr6Pr"/>
    <property type="match status" value="1"/>
</dbReference>
<keyword evidence="7" id="KW-1185">Reference proteome</keyword>
<feature type="transmembrane region" description="Helical" evidence="5">
    <location>
        <begin position="135"/>
        <end position="151"/>
    </location>
</feature>
<dbReference type="Proteomes" id="UP000637423">
    <property type="component" value="Unassembled WGS sequence"/>
</dbReference>
<dbReference type="AlphaFoldDB" id="A0A916UM14"/>
<proteinExistence type="predicted"/>
<organism evidence="6 7">
    <name type="scientific">Undibacterium terreum</name>
    <dbReference type="NCBI Taxonomy" id="1224302"/>
    <lineage>
        <taxon>Bacteria</taxon>
        <taxon>Pseudomonadati</taxon>
        <taxon>Pseudomonadota</taxon>
        <taxon>Betaproteobacteria</taxon>
        <taxon>Burkholderiales</taxon>
        <taxon>Oxalobacteraceae</taxon>
        <taxon>Undibacterium</taxon>
    </lineage>
</organism>
<dbReference type="InterPro" id="IPR006838">
    <property type="entry name" value="ADTRP_AIG1"/>
</dbReference>
<dbReference type="Pfam" id="PF04750">
    <property type="entry name" value="Far-17a_AIG1"/>
    <property type="match status" value="1"/>
</dbReference>
<protein>
    <recommendedName>
        <fullName evidence="8">FAR-17a/AIG1-like protein</fullName>
    </recommendedName>
</protein>
<evidence type="ECO:0000256" key="3">
    <source>
        <dbReference type="ARBA" id="ARBA00022989"/>
    </source>
</evidence>
<feature type="transmembrane region" description="Helical" evidence="5">
    <location>
        <begin position="104"/>
        <end position="123"/>
    </location>
</feature>
<dbReference type="EMBL" id="BMED01000002">
    <property type="protein sequence ID" value="GGC77045.1"/>
    <property type="molecule type" value="Genomic_DNA"/>
</dbReference>
<evidence type="ECO:0000313" key="7">
    <source>
        <dbReference type="Proteomes" id="UP000637423"/>
    </source>
</evidence>
<dbReference type="GO" id="GO:0016020">
    <property type="term" value="C:membrane"/>
    <property type="evidence" value="ECO:0007669"/>
    <property type="project" value="InterPro"/>
</dbReference>
<name>A0A916UM14_9BURK</name>
<evidence type="ECO:0008006" key="8">
    <source>
        <dbReference type="Google" id="ProtNLM"/>
    </source>
</evidence>
<evidence type="ECO:0000256" key="5">
    <source>
        <dbReference type="SAM" id="Phobius"/>
    </source>
</evidence>
<dbReference type="GO" id="GO:0012505">
    <property type="term" value="C:endomembrane system"/>
    <property type="evidence" value="ECO:0007669"/>
    <property type="project" value="UniProtKB-SubCell"/>
</dbReference>
<dbReference type="InterPro" id="IPR049713">
    <property type="entry name" value="Pr6Pr-like"/>
</dbReference>
<comment type="subcellular location">
    <subcellularLocation>
        <location evidence="1">Endomembrane system</location>
        <topology evidence="1">Multi-pass membrane protein</topology>
    </subcellularLocation>
</comment>
<reference evidence="6" key="2">
    <citation type="submission" date="2020-09" db="EMBL/GenBank/DDBJ databases">
        <authorList>
            <person name="Sun Q."/>
            <person name="Zhou Y."/>
        </authorList>
    </citation>
    <scope>NUCLEOTIDE SEQUENCE</scope>
    <source>
        <strain evidence="6">CGMCC 1.10998</strain>
    </source>
</reference>
<keyword evidence="2 5" id="KW-0812">Transmembrane</keyword>
<reference evidence="6" key="1">
    <citation type="journal article" date="2014" name="Int. J. Syst. Evol. Microbiol.">
        <title>Complete genome sequence of Corynebacterium casei LMG S-19264T (=DSM 44701T), isolated from a smear-ripened cheese.</title>
        <authorList>
            <consortium name="US DOE Joint Genome Institute (JGI-PGF)"/>
            <person name="Walter F."/>
            <person name="Albersmeier A."/>
            <person name="Kalinowski J."/>
            <person name="Ruckert C."/>
        </authorList>
    </citation>
    <scope>NUCLEOTIDE SEQUENCE</scope>
    <source>
        <strain evidence="6">CGMCC 1.10998</strain>
    </source>
</reference>
<evidence type="ECO:0000313" key="6">
    <source>
        <dbReference type="EMBL" id="GGC77045.1"/>
    </source>
</evidence>
<feature type="transmembrane region" description="Helical" evidence="5">
    <location>
        <begin position="73"/>
        <end position="92"/>
    </location>
</feature>
<evidence type="ECO:0000256" key="2">
    <source>
        <dbReference type="ARBA" id="ARBA00022692"/>
    </source>
</evidence>
<keyword evidence="3 5" id="KW-1133">Transmembrane helix</keyword>
<sequence>MKAPLVAFLRLAFSLLTLGAMGWQLAIHLGGGYSIINFFSYFTNLSNFFAALVLLFGAIQFFARKETAGPGDLLRAASVVNMSVVGIVFAVLLRNVDLGALLPWVNFVLHTLMPCVVVLDWLLQPPTAKLGRRQLLQVLVFPAVYLAYTLLRGSSTGWYPYPFLNPAHAGGYGGVAAYSIGITLTFVFAALLLFAIGNKLSKAPAAASHP</sequence>
<gene>
    <name evidence="6" type="ORF">GCM10011396_25300</name>
</gene>